<dbReference type="PANTHER" id="PTHR33281:SF19">
    <property type="entry name" value="VOLTAGE-DEPENDENT ANION CHANNEL-FORMING PROTEIN YNEE"/>
    <property type="match status" value="1"/>
</dbReference>
<dbReference type="Pfam" id="PF25539">
    <property type="entry name" value="Bestrophin_2"/>
    <property type="match status" value="1"/>
</dbReference>
<sequence length="291" mass="32349">MIVGARPRLQQIILEIWKPLTILFAWDVAVTIFHRFMPIKEPALPVALFGTAIALFLGFRTNAAYARWWEARTLWGALINASRSMARLCRNVLPAGPEAEAIVLRQISFAHAMRCRLRGQDPTEDIKRLAGKEAAEVAAERTNRPNALLEDMSRIVSGARTDGKIDTIQQSLFERVMIDIANAQGGMERIKNTPLPNGFEFMPNFFTRLFCVLLPISLVETLDLYTPIGSTLIGMIFLAALRIGQDLTDPFANTVHDVPLSTMCRTIEIDLLESLGRKGPGPLPPVAGTQW</sequence>
<dbReference type="RefSeq" id="WP_010338233.1">
    <property type="nucleotide sequence ID" value="NZ_DAMDBB010000017.1"/>
</dbReference>
<dbReference type="GO" id="GO:0005886">
    <property type="term" value="C:plasma membrane"/>
    <property type="evidence" value="ECO:0007669"/>
    <property type="project" value="UniProtKB-SubCell"/>
</dbReference>
<keyword evidence="5 9" id="KW-1133">Transmembrane helix</keyword>
<dbReference type="eggNOG" id="COG3781">
    <property type="taxonomic scope" value="Bacteria"/>
</dbReference>
<comment type="subcellular location">
    <subcellularLocation>
        <location evidence="1">Cell membrane</location>
        <topology evidence="1">Multi-pass membrane protein</topology>
    </subcellularLocation>
</comment>
<protein>
    <submittedName>
        <fullName evidence="10">Putative family protein</fullName>
    </submittedName>
</protein>
<gene>
    <name evidence="10" type="ORF">CP98_05197</name>
</gene>
<keyword evidence="6" id="KW-0406">Ion transport</keyword>
<evidence type="ECO:0000313" key="11">
    <source>
        <dbReference type="Proteomes" id="UP000028534"/>
    </source>
</evidence>
<evidence type="ECO:0000256" key="8">
    <source>
        <dbReference type="ARBA" id="ARBA00034708"/>
    </source>
</evidence>
<reference evidence="10 11" key="1">
    <citation type="submission" date="2014-03" db="EMBL/GenBank/DDBJ databases">
        <title>Genome sequence of Sphingobium yanoikuyae B1.</title>
        <authorList>
            <person name="Gan H.M."/>
            <person name="Gan H.Y."/>
            <person name="Savka M.A."/>
        </authorList>
    </citation>
    <scope>NUCLEOTIDE SEQUENCE [LARGE SCALE GENOMIC DNA]</scope>
    <source>
        <strain evidence="10 11">B1</strain>
    </source>
</reference>
<evidence type="ECO:0000256" key="1">
    <source>
        <dbReference type="ARBA" id="ARBA00004651"/>
    </source>
</evidence>
<feature type="transmembrane region" description="Helical" evidence="9">
    <location>
        <begin position="20"/>
        <end position="37"/>
    </location>
</feature>
<keyword evidence="2" id="KW-0813">Transport</keyword>
<evidence type="ECO:0000256" key="9">
    <source>
        <dbReference type="SAM" id="Phobius"/>
    </source>
</evidence>
<evidence type="ECO:0000313" key="10">
    <source>
        <dbReference type="EMBL" id="KEZ12097.1"/>
    </source>
</evidence>
<organism evidence="10 11">
    <name type="scientific">Sphingobium yanoikuyae</name>
    <name type="common">Sphingomonas yanoikuyae</name>
    <dbReference type="NCBI Taxonomy" id="13690"/>
    <lineage>
        <taxon>Bacteria</taxon>
        <taxon>Pseudomonadati</taxon>
        <taxon>Pseudomonadota</taxon>
        <taxon>Alphaproteobacteria</taxon>
        <taxon>Sphingomonadales</taxon>
        <taxon>Sphingomonadaceae</taxon>
        <taxon>Sphingobium</taxon>
    </lineage>
</organism>
<dbReference type="AlphaFoldDB" id="A0A084E2A5"/>
<keyword evidence="3" id="KW-1003">Cell membrane</keyword>
<dbReference type="PANTHER" id="PTHR33281">
    <property type="entry name" value="UPF0187 PROTEIN YNEE"/>
    <property type="match status" value="1"/>
</dbReference>
<keyword evidence="4 9" id="KW-0812">Transmembrane</keyword>
<evidence type="ECO:0000256" key="4">
    <source>
        <dbReference type="ARBA" id="ARBA00022692"/>
    </source>
</evidence>
<dbReference type="Proteomes" id="UP000028534">
    <property type="component" value="Unassembled WGS sequence"/>
</dbReference>
<evidence type="ECO:0000256" key="6">
    <source>
        <dbReference type="ARBA" id="ARBA00023065"/>
    </source>
</evidence>
<proteinExistence type="inferred from homology"/>
<dbReference type="EMBL" id="JGVR01000073">
    <property type="protein sequence ID" value="KEZ12097.1"/>
    <property type="molecule type" value="Genomic_DNA"/>
</dbReference>
<feature type="transmembrane region" description="Helical" evidence="9">
    <location>
        <begin position="43"/>
        <end position="59"/>
    </location>
</feature>
<comment type="caution">
    <text evidence="10">The sequence shown here is derived from an EMBL/GenBank/DDBJ whole genome shotgun (WGS) entry which is preliminary data.</text>
</comment>
<comment type="similarity">
    <text evidence="8">Belongs to the anion channel-forming bestrophin (TC 1.A.46) family.</text>
</comment>
<dbReference type="InterPro" id="IPR044669">
    <property type="entry name" value="YneE/VCCN1/2-like"/>
</dbReference>
<dbReference type="GO" id="GO:0005254">
    <property type="term" value="F:chloride channel activity"/>
    <property type="evidence" value="ECO:0007669"/>
    <property type="project" value="InterPro"/>
</dbReference>
<evidence type="ECO:0000256" key="7">
    <source>
        <dbReference type="ARBA" id="ARBA00023136"/>
    </source>
</evidence>
<dbReference type="PATRIC" id="fig|13690.10.peg.5381"/>
<evidence type="ECO:0000256" key="5">
    <source>
        <dbReference type="ARBA" id="ARBA00022989"/>
    </source>
</evidence>
<accession>A0A084E2A5</accession>
<keyword evidence="7 9" id="KW-0472">Membrane</keyword>
<name>A0A084E2A5_SPHYA</name>
<evidence type="ECO:0000256" key="3">
    <source>
        <dbReference type="ARBA" id="ARBA00022475"/>
    </source>
</evidence>
<evidence type="ECO:0000256" key="2">
    <source>
        <dbReference type="ARBA" id="ARBA00022448"/>
    </source>
</evidence>